<sequence length="215" mass="24837">MTHAIDATQPLWFYDFVSPFTYLLLEQHDKWPDLPFVLTPVSLLDLYRHWGQHSPAIVPEKRTFIYRHALFRAEQLGITFRMPPAHPFDPTKALLLATAAEADFVCVREMFRFIWREGRDPSTEEGFAALCERIGLPDGPAMIEREATQEQLRRNTAEATKLGVFGVPTFWMNKQLFWGEDALPMLLYCARTPNWLDSKEVKRISSLPSGLKQII</sequence>
<accession>A0A1H4CY57</accession>
<dbReference type="Proteomes" id="UP000198638">
    <property type="component" value="Unassembled WGS sequence"/>
</dbReference>
<dbReference type="GO" id="GO:0018845">
    <property type="term" value="F:2-hydroxychromene-2-carboxylate isomerase activity"/>
    <property type="evidence" value="ECO:0007669"/>
    <property type="project" value="UniProtKB-UniRule"/>
</dbReference>
<dbReference type="EMBL" id="FNRQ01000002">
    <property type="protein sequence ID" value="SEA65311.1"/>
    <property type="molecule type" value="Genomic_DNA"/>
</dbReference>
<comment type="similarity">
    <text evidence="1">Belongs to the GST superfamily. NadH family.</text>
</comment>
<dbReference type="GO" id="GO:0006749">
    <property type="term" value="P:glutathione metabolic process"/>
    <property type="evidence" value="ECO:0007669"/>
    <property type="project" value="TreeGrafter"/>
</dbReference>
<gene>
    <name evidence="4" type="ORF">SAMN05192564_102560</name>
</gene>
<dbReference type="PIRSF" id="PIRSF006386">
    <property type="entry name" value="HCCAis_GSTk"/>
    <property type="match status" value="1"/>
</dbReference>
<dbReference type="InterPro" id="IPR001853">
    <property type="entry name" value="DSBA-like_thioredoxin_dom"/>
</dbReference>
<dbReference type="CDD" id="cd03022">
    <property type="entry name" value="DsbA_HCCA_Iso"/>
    <property type="match status" value="1"/>
</dbReference>
<keyword evidence="5" id="KW-1185">Reference proteome</keyword>
<reference evidence="5" key="1">
    <citation type="submission" date="2016-10" db="EMBL/GenBank/DDBJ databases">
        <authorList>
            <person name="Varghese N."/>
            <person name="Submissions S."/>
        </authorList>
    </citation>
    <scope>NUCLEOTIDE SEQUENCE [LARGE SCALE GENOMIC DNA]</scope>
    <source>
        <strain evidence="5">LMG 24000</strain>
    </source>
</reference>
<name>A0A1H4CY57_9BURK</name>
<evidence type="ECO:0000256" key="2">
    <source>
        <dbReference type="PIRSR" id="PIRSR006386-1"/>
    </source>
</evidence>
<dbReference type="STRING" id="83784.SAMN05192564_102560"/>
<dbReference type="Pfam" id="PF01323">
    <property type="entry name" value="DSBA"/>
    <property type="match status" value="1"/>
</dbReference>
<dbReference type="GO" id="GO:0004602">
    <property type="term" value="F:glutathione peroxidase activity"/>
    <property type="evidence" value="ECO:0007669"/>
    <property type="project" value="TreeGrafter"/>
</dbReference>
<dbReference type="InterPro" id="IPR051924">
    <property type="entry name" value="GST_Kappa/NadH"/>
</dbReference>
<dbReference type="InterPro" id="IPR044087">
    <property type="entry name" value="NahD-like"/>
</dbReference>
<evidence type="ECO:0000259" key="3">
    <source>
        <dbReference type="Pfam" id="PF01323"/>
    </source>
</evidence>
<dbReference type="AlphaFoldDB" id="A0A1H4CY57"/>
<proteinExistence type="inferred from homology"/>
<dbReference type="GO" id="GO:1901170">
    <property type="term" value="P:naphthalene catabolic process"/>
    <property type="evidence" value="ECO:0007669"/>
    <property type="project" value="InterPro"/>
</dbReference>
<dbReference type="RefSeq" id="WP_090532263.1">
    <property type="nucleotide sequence ID" value="NZ_FNRQ01000002.1"/>
</dbReference>
<keyword evidence="1 4" id="KW-0413">Isomerase</keyword>
<dbReference type="InterPro" id="IPR036249">
    <property type="entry name" value="Thioredoxin-like_sf"/>
</dbReference>
<dbReference type="GO" id="GO:0004364">
    <property type="term" value="F:glutathione transferase activity"/>
    <property type="evidence" value="ECO:0007669"/>
    <property type="project" value="TreeGrafter"/>
</dbReference>
<feature type="domain" description="DSBA-like thioredoxin" evidence="3">
    <location>
        <begin position="13"/>
        <end position="187"/>
    </location>
</feature>
<comment type="catalytic activity">
    <reaction evidence="1">
        <text>2-hydroxychromene-2-carboxylate = (3E)-4-(2-hydroxyphenyl)-2-oxobut-3-enoate</text>
        <dbReference type="Rhea" id="RHEA:27401"/>
        <dbReference type="ChEBI" id="CHEBI:59350"/>
        <dbReference type="ChEBI" id="CHEBI:59353"/>
        <dbReference type="EC" id="5.99.1.4"/>
    </reaction>
</comment>
<dbReference type="OrthoDB" id="8560325at2"/>
<feature type="active site" description="Nucleophile" evidence="2">
    <location>
        <position position="18"/>
    </location>
</feature>
<dbReference type="InterPro" id="IPR014440">
    <property type="entry name" value="HCCAis_GSTk"/>
</dbReference>
<evidence type="ECO:0000256" key="1">
    <source>
        <dbReference type="PIRNR" id="PIRNR006386"/>
    </source>
</evidence>
<protein>
    <recommendedName>
        <fullName evidence="1">2-hydroxychromene-2-carboxylate isomerase</fullName>
        <ecNumber evidence="1">5.99.1.4</ecNumber>
    </recommendedName>
</protein>
<dbReference type="SUPFAM" id="SSF52833">
    <property type="entry name" value="Thioredoxin-like"/>
    <property type="match status" value="1"/>
</dbReference>
<organism evidence="4 5">
    <name type="scientific">Paraburkholderia sartisoli</name>
    <dbReference type="NCBI Taxonomy" id="83784"/>
    <lineage>
        <taxon>Bacteria</taxon>
        <taxon>Pseudomonadati</taxon>
        <taxon>Pseudomonadota</taxon>
        <taxon>Betaproteobacteria</taxon>
        <taxon>Burkholderiales</taxon>
        <taxon>Burkholderiaceae</taxon>
        <taxon>Paraburkholderia</taxon>
    </lineage>
</organism>
<dbReference type="Gene3D" id="3.40.30.10">
    <property type="entry name" value="Glutaredoxin"/>
    <property type="match status" value="1"/>
</dbReference>
<dbReference type="EC" id="5.99.1.4" evidence="1"/>
<evidence type="ECO:0000313" key="4">
    <source>
        <dbReference type="EMBL" id="SEA65311.1"/>
    </source>
</evidence>
<dbReference type="PANTHER" id="PTHR42943">
    <property type="entry name" value="GLUTATHIONE S-TRANSFERASE KAPPA"/>
    <property type="match status" value="1"/>
</dbReference>
<evidence type="ECO:0000313" key="5">
    <source>
        <dbReference type="Proteomes" id="UP000198638"/>
    </source>
</evidence>
<dbReference type="PANTHER" id="PTHR42943:SF2">
    <property type="entry name" value="GLUTATHIONE S-TRANSFERASE KAPPA 1"/>
    <property type="match status" value="1"/>
</dbReference>